<comment type="caution">
    <text evidence="1">The sequence shown here is derived from an EMBL/GenBank/DDBJ whole genome shotgun (WGS) entry which is preliminary data.</text>
</comment>
<protein>
    <recommendedName>
        <fullName evidence="3">Transposase</fullName>
    </recommendedName>
</protein>
<reference evidence="1 2" key="1">
    <citation type="submission" date="2013-06" db="EMBL/GenBank/DDBJ databases">
        <authorList>
            <person name="Weinstock G."/>
            <person name="Sodergren E."/>
            <person name="Lobos E.A."/>
            <person name="Fulton L."/>
            <person name="Fulton R."/>
            <person name="Courtney L."/>
            <person name="Fronick C."/>
            <person name="O'Laughlin M."/>
            <person name="Godfrey J."/>
            <person name="Wilson R.M."/>
            <person name="Miner T."/>
            <person name="Farmer C."/>
            <person name="Delehaunty K."/>
            <person name="Cordes M."/>
            <person name="Minx P."/>
            <person name="Tomlinson C."/>
            <person name="Chen J."/>
            <person name="Wollam A."/>
            <person name="Pepin K.H."/>
            <person name="Bhonagiri V."/>
            <person name="Zhang X."/>
            <person name="Warren W."/>
            <person name="Mitreva M."/>
            <person name="Mardis E.R."/>
            <person name="Wilson R.K."/>
        </authorList>
    </citation>
    <scope>NUCLEOTIDE SEQUENCE [LARGE SCALE GENOMIC DNA]</scope>
    <source>
        <strain evidence="1 2">RP2S-4</strain>
    </source>
</reference>
<sequence length="44" mass="4814">MKTITSDNGVEFAGLSTLLKDITEVISPISILHRNEEPTKIIMG</sequence>
<evidence type="ECO:0000313" key="2">
    <source>
        <dbReference type="Proteomes" id="UP000015750"/>
    </source>
</evidence>
<organism evidence="1 2">
    <name type="scientific">Enterococcus faecalis RP2S-4</name>
    <dbReference type="NCBI Taxonomy" id="1244145"/>
    <lineage>
        <taxon>Bacteria</taxon>
        <taxon>Bacillati</taxon>
        <taxon>Bacillota</taxon>
        <taxon>Bacilli</taxon>
        <taxon>Lactobacillales</taxon>
        <taxon>Enterococcaceae</taxon>
        <taxon>Enterococcus</taxon>
    </lineage>
</organism>
<proteinExistence type="predicted"/>
<accession>A0ABC9TNU8</accession>
<evidence type="ECO:0000313" key="1">
    <source>
        <dbReference type="EMBL" id="EPI10665.1"/>
    </source>
</evidence>
<dbReference type="AlphaFoldDB" id="A0ABC9TNU8"/>
<name>A0ABC9TNU8_ENTFL</name>
<gene>
    <name evidence="1" type="ORF">D358_00604</name>
</gene>
<evidence type="ECO:0008006" key="3">
    <source>
        <dbReference type="Google" id="ProtNLM"/>
    </source>
</evidence>
<dbReference type="Proteomes" id="UP000015750">
    <property type="component" value="Unassembled WGS sequence"/>
</dbReference>
<dbReference type="EMBL" id="ATIR01000018">
    <property type="protein sequence ID" value="EPI10665.1"/>
    <property type="molecule type" value="Genomic_DNA"/>
</dbReference>